<dbReference type="Gene3D" id="3.40.1190.10">
    <property type="entry name" value="Mur-like, catalytic domain"/>
    <property type="match status" value="1"/>
</dbReference>
<accession>A0A174EWB9</accession>
<reference evidence="7 8" key="1">
    <citation type="submission" date="2015-09" db="EMBL/GenBank/DDBJ databases">
        <authorList>
            <consortium name="Pathogen Informatics"/>
        </authorList>
    </citation>
    <scope>NUCLEOTIDE SEQUENCE [LARGE SCALE GENOMIC DNA]</scope>
    <source>
        <strain evidence="7 8">2789STDY5608823</strain>
    </source>
</reference>
<dbReference type="InterPro" id="IPR011698">
    <property type="entry name" value="GATase_3"/>
</dbReference>
<dbReference type="AlphaFoldDB" id="A0A174EWB9"/>
<evidence type="ECO:0000259" key="5">
    <source>
        <dbReference type="Pfam" id="PF08245"/>
    </source>
</evidence>
<comment type="function">
    <text evidence="2">The lipid II isoglutaminyl synthase complex catalyzes the formation of alpha-D-isoglutamine in the cell wall lipid II stem peptide. The GatD subunit catalyzes the hydrolysis of glutamine to glutamate and ammonia. The resulting ammonia molecule is channeled to the active site of MurT.</text>
</comment>
<dbReference type="EC" id="6.3.5.13" evidence="2"/>
<keyword evidence="3" id="KW-0862">Zinc</keyword>
<comment type="subunit">
    <text evidence="3">Forms a heterodimer with GatD.</text>
</comment>
<dbReference type="PROSITE" id="PS51274">
    <property type="entry name" value="GATASE_COBBQ"/>
    <property type="match status" value="1"/>
</dbReference>
<comment type="function">
    <text evidence="3">The lipid II isoglutaminyl synthase complex catalyzes the formation of alpha-D-isoglutamine in the cell wall lipid II stem peptide. The MurT subunit catalyzes the ATP-dependent amidation of D-glutamate residue of lipid II, converting it to an isoglutamine residue.</text>
</comment>
<gene>
    <name evidence="3" type="primary">murT</name>
    <name evidence="2" type="synonym">gatD</name>
    <name evidence="7" type="ORF">ERS852381_01503</name>
</gene>
<evidence type="ECO:0000256" key="2">
    <source>
        <dbReference type="HAMAP-Rule" id="MF_02213"/>
    </source>
</evidence>
<feature type="domain" description="Lipid II isoglutaminyl synthase (glutamine-hydrolyzing) subunit MurT C-terminal" evidence="6">
    <location>
        <begin position="333"/>
        <end position="440"/>
    </location>
</feature>
<feature type="binding site" evidence="3">
    <location>
        <position position="212"/>
    </location>
    <ligand>
        <name>Zn(2+)</name>
        <dbReference type="ChEBI" id="CHEBI:29105"/>
    </ligand>
</feature>
<dbReference type="InterPro" id="IPR013564">
    <property type="entry name" value="MurT_C"/>
</dbReference>
<dbReference type="SUPFAM" id="SSF52317">
    <property type="entry name" value="Class I glutamine amidotransferase-like"/>
    <property type="match status" value="1"/>
</dbReference>
<evidence type="ECO:0000313" key="8">
    <source>
        <dbReference type="Proteomes" id="UP000095468"/>
    </source>
</evidence>
<dbReference type="PANTHER" id="PTHR23135:SF7">
    <property type="entry name" value="LIPID II ISOGLUTAMINYL SYNTHASE (GLUTAMINE-HYDROLYZING) SUBUNIT MURT"/>
    <property type="match status" value="1"/>
</dbReference>
<feature type="active site" description="Nucleophile" evidence="2">
    <location>
        <position position="574"/>
    </location>
</feature>
<dbReference type="InterPro" id="IPR036565">
    <property type="entry name" value="Mur-like_cat_sf"/>
</dbReference>
<dbReference type="GO" id="GO:0140282">
    <property type="term" value="F:carbon-nitrogen ligase activity on lipid II"/>
    <property type="evidence" value="ECO:0007669"/>
    <property type="project" value="UniProtKB-UniRule"/>
</dbReference>
<dbReference type="GO" id="GO:0008270">
    <property type="term" value="F:zinc ion binding"/>
    <property type="evidence" value="ECO:0007669"/>
    <property type="project" value="UniProtKB-UniRule"/>
</dbReference>
<evidence type="ECO:0000256" key="1">
    <source>
        <dbReference type="ARBA" id="ARBA00022962"/>
    </source>
</evidence>
<comment type="pathway">
    <text evidence="2">Cell wall biogenesis; peptidoglycan biosynthesis.</text>
</comment>
<dbReference type="InterPro" id="IPR033949">
    <property type="entry name" value="CobQ_GATase1"/>
</dbReference>
<dbReference type="GO" id="GO:0008360">
    <property type="term" value="P:regulation of cell shape"/>
    <property type="evidence" value="ECO:0007669"/>
    <property type="project" value="UniProtKB-KW"/>
</dbReference>
<feature type="binding site" evidence="3">
    <location>
        <position position="237"/>
    </location>
    <ligand>
        <name>Zn(2+)</name>
        <dbReference type="ChEBI" id="CHEBI:29105"/>
    </ligand>
</feature>
<dbReference type="EMBL" id="CYYP01000013">
    <property type="protein sequence ID" value="CUO40285.1"/>
    <property type="molecule type" value="Genomic_DNA"/>
</dbReference>
<organism evidence="7 8">
    <name type="scientific">Collinsella aerofaciens</name>
    <dbReference type="NCBI Taxonomy" id="74426"/>
    <lineage>
        <taxon>Bacteria</taxon>
        <taxon>Bacillati</taxon>
        <taxon>Actinomycetota</taxon>
        <taxon>Coriobacteriia</taxon>
        <taxon>Coriobacteriales</taxon>
        <taxon>Coriobacteriaceae</taxon>
        <taxon>Collinsella</taxon>
    </lineage>
</organism>
<feature type="domain" description="Mur ligase central" evidence="5">
    <location>
        <begin position="56"/>
        <end position="214"/>
    </location>
</feature>
<feature type="domain" description="CobB/CobQ-like glutamine amidotransferase" evidence="4">
    <location>
        <begin position="485"/>
        <end position="679"/>
    </location>
</feature>
<comment type="subunit">
    <text evidence="2">Forms a heterodimer with MurT.</text>
</comment>
<keyword evidence="2" id="KW-0133">Cell shape</keyword>
<keyword evidence="1 2" id="KW-0315">Glutamine amidotransferase</keyword>
<dbReference type="GO" id="GO:0004359">
    <property type="term" value="F:glutaminase activity"/>
    <property type="evidence" value="ECO:0007669"/>
    <property type="project" value="UniProtKB-UniRule"/>
</dbReference>
<dbReference type="InterPro" id="IPR043702">
    <property type="entry name" value="Lipid_II_synth_GatD"/>
</dbReference>
<keyword evidence="3" id="KW-0479">Metal-binding</keyword>
<protein>
    <recommendedName>
        <fullName evidence="2 3">Multifunctional fusion protein</fullName>
    </recommendedName>
    <domain>
        <recommendedName>
            <fullName evidence="2">Lipid II isoglutaminyl synthase (glutamine-hydrolyzing) subunit GatD</fullName>
            <ecNumber evidence="2">6.3.5.13</ecNumber>
        </recommendedName>
        <alternativeName>
            <fullName evidence="2">Lipid II isoglutaminyl synthase glutaminase subunit</fullName>
            <ecNumber evidence="2">3.5.1.2</ecNumber>
        </alternativeName>
    </domain>
    <domain>
        <recommendedName>
            <fullName evidence="3">Lipid II isoglutaminyl synthase (glutamine-hydrolyzing) subunit MurT</fullName>
        </recommendedName>
    </domain>
</protein>
<dbReference type="EC" id="3.5.1.2" evidence="2"/>
<comment type="catalytic activity">
    <reaction evidence="2">
        <text>beta-D-GlcNAc-(1-&gt;4)-Mur2Ac(oyl-L-Ala-gamma-D-Glu-L-Lys-D-Ala-D-Ala)-di-trans,octa-cis-undecaprenyl diphosphate + L-glutamine + ATP + H2O = beta-D-GlcNAc-(1-&gt;4)-Mur2Ac(oyl-L-Ala-D-isoglutaminyl-L-Lys-D-Ala-D-Ala)-di-trans,octa-cis-undecaprenyl diphosphate + L-glutamate + ADP + phosphate + H(+)</text>
        <dbReference type="Rhea" id="RHEA:57928"/>
        <dbReference type="ChEBI" id="CHEBI:15377"/>
        <dbReference type="ChEBI" id="CHEBI:15378"/>
        <dbReference type="ChEBI" id="CHEBI:29985"/>
        <dbReference type="ChEBI" id="CHEBI:30616"/>
        <dbReference type="ChEBI" id="CHEBI:43474"/>
        <dbReference type="ChEBI" id="CHEBI:58359"/>
        <dbReference type="ChEBI" id="CHEBI:60033"/>
        <dbReference type="ChEBI" id="CHEBI:62233"/>
        <dbReference type="ChEBI" id="CHEBI:456216"/>
        <dbReference type="EC" id="6.3.5.13"/>
    </reaction>
</comment>
<evidence type="ECO:0000259" key="4">
    <source>
        <dbReference type="Pfam" id="PF07685"/>
    </source>
</evidence>
<dbReference type="HAMAP" id="MF_02213">
    <property type="entry name" value="Lipid_II_synth_GatD"/>
    <property type="match status" value="1"/>
</dbReference>
<dbReference type="UniPathway" id="UPA00219"/>
<name>A0A174EWB9_9ACTN</name>
<feature type="active site" evidence="3">
    <location>
        <position position="368"/>
    </location>
</feature>
<feature type="binding site" evidence="2">
    <location>
        <position position="607"/>
    </location>
    <ligand>
        <name>substrate</name>
    </ligand>
</feature>
<feature type="active site" evidence="2">
    <location>
        <position position="672"/>
    </location>
</feature>
<keyword evidence="2 7" id="KW-0436">Ligase</keyword>
<dbReference type="CDD" id="cd01750">
    <property type="entry name" value="GATase1_CobQ"/>
    <property type="match status" value="1"/>
</dbReference>
<keyword evidence="2" id="KW-0961">Cell wall biogenesis/degradation</keyword>
<dbReference type="Gene3D" id="3.40.50.880">
    <property type="match status" value="1"/>
</dbReference>
<dbReference type="InterPro" id="IPR029062">
    <property type="entry name" value="Class_I_gatase-like"/>
</dbReference>
<dbReference type="GO" id="GO:0071555">
    <property type="term" value="P:cell wall organization"/>
    <property type="evidence" value="ECO:0007669"/>
    <property type="project" value="UniProtKB-KW"/>
</dbReference>
<dbReference type="HAMAP" id="MF_02214">
    <property type="entry name" value="Lipid_II_synth_MurT"/>
    <property type="match status" value="1"/>
</dbReference>
<keyword evidence="2" id="KW-0573">Peptidoglycan synthesis</keyword>
<keyword evidence="2" id="KW-0378">Hydrolase</keyword>
<keyword evidence="3" id="KW-0547">Nucleotide-binding</keyword>
<dbReference type="Pfam" id="PF07685">
    <property type="entry name" value="GATase_3"/>
    <property type="match status" value="1"/>
</dbReference>
<evidence type="ECO:0000259" key="6">
    <source>
        <dbReference type="Pfam" id="PF08353"/>
    </source>
</evidence>
<dbReference type="PANTHER" id="PTHR23135">
    <property type="entry name" value="MUR LIGASE FAMILY MEMBER"/>
    <property type="match status" value="1"/>
</dbReference>
<dbReference type="GO" id="GO:0016881">
    <property type="term" value="F:acid-amino acid ligase activity"/>
    <property type="evidence" value="ECO:0007669"/>
    <property type="project" value="InterPro"/>
</dbReference>
<dbReference type="GO" id="GO:0005524">
    <property type="term" value="F:ATP binding"/>
    <property type="evidence" value="ECO:0007669"/>
    <property type="project" value="UniProtKB-UniRule"/>
</dbReference>
<comment type="catalytic activity">
    <reaction evidence="3">
        <text>beta-D-GlcNAc-(1-&gt;4)-Mur2Ac(oyl-L-Ala-gamma-D-O-P-Glu-L-Lys-D-Ala-D-Ala)-di-trans,octa-cis-undecaprenyl diphosphate + NH4(+) = beta-D-GlcNAc-(1-&gt;4)-Mur2Ac(oyl-L-Ala-D-isoglutaminyl-L-Lys-D-Ala-D-Ala)-di-trans,octa-cis-undecaprenyl diphosphate + phosphate + H(+)</text>
        <dbReference type="Rhea" id="RHEA:57932"/>
        <dbReference type="ChEBI" id="CHEBI:15378"/>
        <dbReference type="ChEBI" id="CHEBI:28938"/>
        <dbReference type="ChEBI" id="CHEBI:43474"/>
        <dbReference type="ChEBI" id="CHEBI:62233"/>
        <dbReference type="ChEBI" id="CHEBI:143132"/>
    </reaction>
</comment>
<dbReference type="InterPro" id="IPR043703">
    <property type="entry name" value="Lipid_II_synth_MurT"/>
</dbReference>
<comment type="similarity">
    <text evidence="2">Belongs to the CobB/CobQ family. GatD subfamily.</text>
</comment>
<sequence>MNLRSSLACTSSDIARWGLRSVLKRQGGVLPGRIAMKIDPELLSDLAGLVDRSVVITGTNGKTTTSNLIADAVAASGATVVCNRAGNNMEPGVVGALLEARSDLKHTDSGKRVGVFECDELYTVRVLPKLKPTYFVLLNLFRDQLDRYGEIDHTQEVIAHALELSPATTLIYNADDPLCASIAARVPNASIAFGIDGATNTESDRISDSRFCSQCNAPLEYDYVQYGQLGAYHCPSCGWARPALVRRVTGVELGCDGYGFDLVFGSDSSAPASHIATRYNGLYMVYNVAAAFFAAHELGVDTALLQPTLDAYVPAGGRMGRWEIAGRTVEANLAKNPVGFDRQIQSIKTAGGRLCAFFLNDNDADGHDVSWIYDVDFERIADTPGLVAFAGGTRAHDMQVRLKYAGIDAAIISDVAQAIGAVADEAAGDTFYAVANYTAFPPLVKELDGLKGADAATVAARAATCADGSAVPVGIAPVELSRPLRIVYLYPDALNLYGDGGNVIALERRCAWRGIPVRVDEVRMGESLDLTDADIVMMGGGSDRDQLAVAHELLAQKDKVASYVEDGGSLLAICGSYQLLGRSYYMGEDRIEGLGVIAAETVRGSDRLIGNVAVKTDLAPEPFVGFENHGGRTLLDADATPLGTSVVTGTGNNGDDGFEGLIYKGVIGTYLHGPALPKNPELADWLIAHALERRGDAQAAALLPLKPLDDAYEHAAHDAAMKLLP</sequence>
<proteinExistence type="inferred from homology"/>
<keyword evidence="3" id="KW-0067">ATP-binding</keyword>
<comment type="catalytic activity">
    <reaction evidence="3">
        <text>beta-D-GlcNAc-(1-&gt;4)-Mur2Ac(oyl-L-Ala-gamma-D-Glu-L-Lys-D-Ala-D-Ala)-di-trans,octa-cis-undecaprenyl diphosphate + ATP = beta-D-GlcNAc-(1-&gt;4)-Mur2Ac(oyl-L-Ala-gamma-D-O-P-Glu-L-Lys-D-Ala-D-Ala)-di-trans,octa-cis-undecaprenyl diphosphate + ADP</text>
        <dbReference type="Rhea" id="RHEA:59488"/>
        <dbReference type="ChEBI" id="CHEBI:30616"/>
        <dbReference type="ChEBI" id="CHEBI:60033"/>
        <dbReference type="ChEBI" id="CHEBI:143132"/>
        <dbReference type="ChEBI" id="CHEBI:456216"/>
    </reaction>
</comment>
<evidence type="ECO:0000313" key="7">
    <source>
        <dbReference type="EMBL" id="CUO40285.1"/>
    </source>
</evidence>
<dbReference type="GO" id="GO:0009252">
    <property type="term" value="P:peptidoglycan biosynthetic process"/>
    <property type="evidence" value="ECO:0007669"/>
    <property type="project" value="UniProtKB-UniRule"/>
</dbReference>
<comment type="catalytic activity">
    <reaction evidence="2">
        <text>L-glutamine + H2O = L-glutamate + NH4(+)</text>
        <dbReference type="Rhea" id="RHEA:15889"/>
        <dbReference type="ChEBI" id="CHEBI:15377"/>
        <dbReference type="ChEBI" id="CHEBI:28938"/>
        <dbReference type="ChEBI" id="CHEBI:29985"/>
        <dbReference type="ChEBI" id="CHEBI:58359"/>
        <dbReference type="EC" id="3.5.1.2"/>
    </reaction>
</comment>
<dbReference type="RefSeq" id="WP_055287049.1">
    <property type="nucleotide sequence ID" value="NZ_CYYP01000013.1"/>
</dbReference>
<dbReference type="Proteomes" id="UP000095468">
    <property type="component" value="Unassembled WGS sequence"/>
</dbReference>
<dbReference type="Pfam" id="PF08353">
    <property type="entry name" value="MurT_C"/>
    <property type="match status" value="1"/>
</dbReference>
<comment type="similarity">
    <text evidence="3">Belongs to the MurCDEF family. MurT subfamily.</text>
</comment>
<feature type="binding site" evidence="3">
    <location>
        <position position="234"/>
    </location>
    <ligand>
        <name>Zn(2+)</name>
        <dbReference type="ChEBI" id="CHEBI:29105"/>
    </ligand>
</feature>
<dbReference type="SUPFAM" id="SSF53623">
    <property type="entry name" value="MurD-like peptide ligases, catalytic domain"/>
    <property type="match status" value="1"/>
</dbReference>
<feature type="binding site" evidence="3">
    <location>
        <position position="215"/>
    </location>
    <ligand>
        <name>Zn(2+)</name>
        <dbReference type="ChEBI" id="CHEBI:29105"/>
    </ligand>
</feature>
<dbReference type="GO" id="GO:0009236">
    <property type="term" value="P:cobalamin biosynthetic process"/>
    <property type="evidence" value="ECO:0007669"/>
    <property type="project" value="InterPro"/>
</dbReference>
<dbReference type="Pfam" id="PF08245">
    <property type="entry name" value="Mur_ligase_M"/>
    <property type="match status" value="1"/>
</dbReference>
<dbReference type="InterPro" id="IPR013221">
    <property type="entry name" value="Mur_ligase_cen"/>
</dbReference>
<evidence type="ECO:0000256" key="3">
    <source>
        <dbReference type="HAMAP-Rule" id="MF_02214"/>
    </source>
</evidence>